<dbReference type="EMBL" id="QNTT01000002">
    <property type="protein sequence ID" value="RBA40531.1"/>
    <property type="molecule type" value="Genomic_DNA"/>
</dbReference>
<organism evidence="6 7">
    <name type="scientific">Dietzia maris</name>
    <dbReference type="NCBI Taxonomy" id="37915"/>
    <lineage>
        <taxon>Bacteria</taxon>
        <taxon>Bacillati</taxon>
        <taxon>Actinomycetota</taxon>
        <taxon>Actinomycetes</taxon>
        <taxon>Mycobacteriales</taxon>
        <taxon>Dietziaceae</taxon>
        <taxon>Dietzia</taxon>
    </lineage>
</organism>
<dbReference type="Gene3D" id="3.40.50.1220">
    <property type="entry name" value="TPP-binding domain"/>
    <property type="match status" value="1"/>
</dbReference>
<dbReference type="InterPro" id="IPR029035">
    <property type="entry name" value="DHS-like_NAD/FAD-binding_dom"/>
</dbReference>
<dbReference type="SUPFAM" id="SSF52467">
    <property type="entry name" value="DHS-like NAD/FAD-binding domain"/>
    <property type="match status" value="1"/>
</dbReference>
<reference evidence="6 7" key="1">
    <citation type="submission" date="2018-06" db="EMBL/GenBank/DDBJ databases">
        <title>Whole genome sequencing of four bacterial strains from South Shetland trench revealing bio-synthetic gene clusters.</title>
        <authorList>
            <person name="Abdel-Mageed W.M."/>
            <person name="Lehri B."/>
            <person name="Jarmusch S.A."/>
            <person name="Miranda K."/>
            <person name="Goodfellow M."/>
            <person name="Jaspars M."/>
            <person name="Karlyshev A.V."/>
        </authorList>
    </citation>
    <scope>NUCLEOTIDE SEQUENCE [LARGE SCALE GENOMIC DNA]</scope>
    <source>
        <strain evidence="6 7">SST1</strain>
    </source>
</reference>
<feature type="binding site" evidence="3 4">
    <location>
        <position position="166"/>
    </location>
    <ligand>
        <name>Zn(2+)</name>
        <dbReference type="ChEBI" id="CHEBI:29105"/>
    </ligand>
</feature>
<dbReference type="RefSeq" id="WP_119191768.1">
    <property type="nucleotide sequence ID" value="NZ_CANNAK010000001.1"/>
</dbReference>
<feature type="binding site" evidence="3">
    <location>
        <begin position="112"/>
        <end position="115"/>
    </location>
    <ligand>
        <name>NAD(+)</name>
        <dbReference type="ChEBI" id="CHEBI:57540"/>
    </ligand>
</feature>
<dbReference type="PANTHER" id="PTHR11085">
    <property type="entry name" value="NAD-DEPENDENT PROTEIN DEACYLASE SIRTUIN-5, MITOCHONDRIAL-RELATED"/>
    <property type="match status" value="1"/>
</dbReference>
<dbReference type="InterPro" id="IPR050134">
    <property type="entry name" value="NAD-dep_sirtuin_deacylases"/>
</dbReference>
<comment type="similarity">
    <text evidence="3">Belongs to the sirtuin family. Class III subfamily.</text>
</comment>
<comment type="function">
    <text evidence="3">NAD-dependent lysine deacetylase and desuccinylase that specifically removes acetyl and succinyl groups on target proteins. Modulates the activities of several proteins which are inactive in their acylated form.</text>
</comment>
<feature type="binding site" evidence="3 4">
    <location>
        <position position="138"/>
    </location>
    <ligand>
        <name>Zn(2+)</name>
        <dbReference type="ChEBI" id="CHEBI:29105"/>
    </ligand>
</feature>
<name>A0A365PDU0_9ACTN</name>
<dbReference type="CDD" id="cd01412">
    <property type="entry name" value="SIRT5_Af1_CobB"/>
    <property type="match status" value="1"/>
</dbReference>
<evidence type="ECO:0000256" key="4">
    <source>
        <dbReference type="PROSITE-ProRule" id="PRU00236"/>
    </source>
</evidence>
<gene>
    <name evidence="3" type="primary">cobB</name>
    <name evidence="6" type="ORF">DQ226_01495</name>
</gene>
<protein>
    <recommendedName>
        <fullName evidence="3">NAD-dependent protein deacylase</fullName>
        <ecNumber evidence="3">2.3.1.286</ecNumber>
    </recommendedName>
    <alternativeName>
        <fullName evidence="3">Regulatory protein SIR2 homolog</fullName>
    </alternativeName>
</protein>
<dbReference type="InterPro" id="IPR026590">
    <property type="entry name" value="Ssirtuin_cat_dom"/>
</dbReference>
<evidence type="ECO:0000313" key="7">
    <source>
        <dbReference type="Proteomes" id="UP000252187"/>
    </source>
</evidence>
<feature type="active site" description="Proton acceptor" evidence="3 4">
    <location>
        <position position="130"/>
    </location>
</feature>
<dbReference type="Gene3D" id="3.30.1600.10">
    <property type="entry name" value="SIR2/SIRT2 'Small Domain"/>
    <property type="match status" value="1"/>
</dbReference>
<evidence type="ECO:0000256" key="3">
    <source>
        <dbReference type="HAMAP-Rule" id="MF_01121"/>
    </source>
</evidence>
<comment type="cofactor">
    <cofactor evidence="3">
        <name>Zn(2+)</name>
        <dbReference type="ChEBI" id="CHEBI:29105"/>
    </cofactor>
    <text evidence="3">Binds 1 zinc ion per subunit.</text>
</comment>
<feature type="binding site" evidence="3">
    <location>
        <position position="82"/>
    </location>
    <ligand>
        <name>substrate</name>
    </ligand>
</feature>
<dbReference type="Proteomes" id="UP000252187">
    <property type="component" value="Unassembled WGS sequence"/>
</dbReference>
<accession>A0A365PDU0</accession>
<keyword evidence="2 3" id="KW-0520">NAD</keyword>
<dbReference type="GO" id="GO:0008270">
    <property type="term" value="F:zinc ion binding"/>
    <property type="evidence" value="ECO:0007669"/>
    <property type="project" value="UniProtKB-UniRule"/>
</dbReference>
<dbReference type="GO" id="GO:0036054">
    <property type="term" value="F:protein-malonyllysine demalonylase activity"/>
    <property type="evidence" value="ECO:0007669"/>
    <property type="project" value="InterPro"/>
</dbReference>
<feature type="binding site" evidence="3 4">
    <location>
        <position position="141"/>
    </location>
    <ligand>
        <name>Zn(2+)</name>
        <dbReference type="ChEBI" id="CHEBI:29105"/>
    </ligand>
</feature>
<keyword evidence="3 4" id="KW-0862">Zinc</keyword>
<keyword evidence="3" id="KW-0963">Cytoplasm</keyword>
<comment type="catalytic activity">
    <reaction evidence="3">
        <text>N(6)-succinyl-L-lysyl-[protein] + NAD(+) + H2O = 2''-O-succinyl-ADP-D-ribose + nicotinamide + L-lysyl-[protein]</text>
        <dbReference type="Rhea" id="RHEA:47668"/>
        <dbReference type="Rhea" id="RHEA-COMP:9752"/>
        <dbReference type="Rhea" id="RHEA-COMP:11877"/>
        <dbReference type="ChEBI" id="CHEBI:15377"/>
        <dbReference type="ChEBI" id="CHEBI:17154"/>
        <dbReference type="ChEBI" id="CHEBI:29969"/>
        <dbReference type="ChEBI" id="CHEBI:57540"/>
        <dbReference type="ChEBI" id="CHEBI:87830"/>
        <dbReference type="ChEBI" id="CHEBI:87832"/>
    </reaction>
</comment>
<sequence>MTADGSGPHPVADQDLTEARLALTGDGPLVVLSGAGMSAESGVPTFRDAQTGLWERYDPSALATPEAWARDRDTVWAWYRWRERLVSGAEPNAGHVAVARAQAHRDVVVVTQNVDDLHERAGSSRVHHVHGSLFAHRCDTCDAPMEVGPPPAEPVDSLTPPSCDRCGGRARPGVVWFGEMLPGRPWDAAVDAVTSAAAVLVVGTSGLVHPAASLPGLAADARIPVVEVNPGPSGLGSEVSVHVRATAGQALPQLLAP</sequence>
<dbReference type="AlphaFoldDB" id="A0A365PDU0"/>
<dbReference type="GO" id="GO:0036055">
    <property type="term" value="F:protein-succinyllysine desuccinylase activity"/>
    <property type="evidence" value="ECO:0007669"/>
    <property type="project" value="UniProtKB-UniRule"/>
</dbReference>
<evidence type="ECO:0000259" key="5">
    <source>
        <dbReference type="PROSITE" id="PS50305"/>
    </source>
</evidence>
<comment type="subcellular location">
    <subcellularLocation>
        <location evidence="3">Cytoplasm</location>
    </subcellularLocation>
</comment>
<dbReference type="GO" id="GO:0005737">
    <property type="term" value="C:cytoplasm"/>
    <property type="evidence" value="ECO:0007669"/>
    <property type="project" value="UniProtKB-SubCell"/>
</dbReference>
<evidence type="ECO:0000313" key="6">
    <source>
        <dbReference type="EMBL" id="RBA40531.1"/>
    </source>
</evidence>
<comment type="domain">
    <text evidence="3">2 residues (Tyr-79 and Arg-82) present in a large hydrophobic pocket are probably involved in substrate specificity. They are important for desuccinylation activity, but dispensable for deacetylation activity.</text>
</comment>
<dbReference type="EC" id="2.3.1.286" evidence="3"/>
<evidence type="ECO:0000256" key="1">
    <source>
        <dbReference type="ARBA" id="ARBA00022679"/>
    </source>
</evidence>
<dbReference type="Pfam" id="PF02146">
    <property type="entry name" value="SIR2"/>
    <property type="match status" value="1"/>
</dbReference>
<keyword evidence="1" id="KW-0808">Transferase</keyword>
<feature type="binding site" evidence="3">
    <location>
        <begin position="229"/>
        <end position="231"/>
    </location>
    <ligand>
        <name>NAD(+)</name>
        <dbReference type="ChEBI" id="CHEBI:57540"/>
    </ligand>
</feature>
<dbReference type="NCBIfam" id="NF001753">
    <property type="entry name" value="PRK00481.1-3"/>
    <property type="match status" value="1"/>
</dbReference>
<feature type="binding site" evidence="3">
    <location>
        <begin position="203"/>
        <end position="205"/>
    </location>
    <ligand>
        <name>NAD(+)</name>
        <dbReference type="ChEBI" id="CHEBI:57540"/>
    </ligand>
</feature>
<feature type="domain" description="Deacetylase sirtuin-type" evidence="5">
    <location>
        <begin position="9"/>
        <end position="257"/>
    </location>
</feature>
<dbReference type="GO" id="GO:0070403">
    <property type="term" value="F:NAD+ binding"/>
    <property type="evidence" value="ECO:0007669"/>
    <property type="project" value="UniProtKB-UniRule"/>
</dbReference>
<dbReference type="PROSITE" id="PS50305">
    <property type="entry name" value="SIRTUIN"/>
    <property type="match status" value="1"/>
</dbReference>
<feature type="binding site" evidence="3 4">
    <location>
        <position position="163"/>
    </location>
    <ligand>
        <name>Zn(2+)</name>
        <dbReference type="ChEBI" id="CHEBI:29105"/>
    </ligand>
</feature>
<dbReference type="InterPro" id="IPR003000">
    <property type="entry name" value="Sirtuin"/>
</dbReference>
<dbReference type="InterPro" id="IPR027546">
    <property type="entry name" value="Sirtuin_class_III"/>
</dbReference>
<comment type="caution">
    <text evidence="3">Lacks conserved residue(s) required for the propagation of feature annotation.</text>
</comment>
<dbReference type="GO" id="GO:0017136">
    <property type="term" value="F:histone deacetylase activity, NAD-dependent"/>
    <property type="evidence" value="ECO:0007669"/>
    <property type="project" value="TreeGrafter"/>
</dbReference>
<dbReference type="PANTHER" id="PTHR11085:SF4">
    <property type="entry name" value="NAD-DEPENDENT PROTEIN DEACYLASE"/>
    <property type="match status" value="1"/>
</dbReference>
<dbReference type="HAMAP" id="MF_01121">
    <property type="entry name" value="Sirtuin_ClassIII"/>
    <property type="match status" value="1"/>
</dbReference>
<proteinExistence type="inferred from homology"/>
<feature type="binding site" evidence="3">
    <location>
        <position position="247"/>
    </location>
    <ligand>
        <name>NAD(+)</name>
        <dbReference type="ChEBI" id="CHEBI:57540"/>
    </ligand>
</feature>
<comment type="catalytic activity">
    <reaction evidence="3">
        <text>N(6)-acetyl-L-lysyl-[protein] + NAD(+) + H2O = 2''-O-acetyl-ADP-D-ribose + nicotinamide + L-lysyl-[protein]</text>
        <dbReference type="Rhea" id="RHEA:43636"/>
        <dbReference type="Rhea" id="RHEA-COMP:9752"/>
        <dbReference type="Rhea" id="RHEA-COMP:10731"/>
        <dbReference type="ChEBI" id="CHEBI:15377"/>
        <dbReference type="ChEBI" id="CHEBI:17154"/>
        <dbReference type="ChEBI" id="CHEBI:29969"/>
        <dbReference type="ChEBI" id="CHEBI:57540"/>
        <dbReference type="ChEBI" id="CHEBI:61930"/>
        <dbReference type="ChEBI" id="CHEBI:83767"/>
        <dbReference type="EC" id="2.3.1.286"/>
    </reaction>
</comment>
<evidence type="ECO:0000256" key="2">
    <source>
        <dbReference type="ARBA" id="ARBA00023027"/>
    </source>
</evidence>
<dbReference type="InterPro" id="IPR026591">
    <property type="entry name" value="Sirtuin_cat_small_dom_sf"/>
</dbReference>
<keyword evidence="3 4" id="KW-0479">Metal-binding</keyword>
<feature type="binding site" evidence="3">
    <location>
        <position position="79"/>
    </location>
    <ligand>
        <name>substrate</name>
    </ligand>
</feature>
<comment type="caution">
    <text evidence="6">The sequence shown here is derived from an EMBL/GenBank/DDBJ whole genome shotgun (WGS) entry which is preliminary data.</text>
</comment>